<evidence type="ECO:0000313" key="1">
    <source>
        <dbReference type="EMBL" id="MQY14327.1"/>
    </source>
</evidence>
<sequence length="113" mass="12947">MSEAGADPSVRDGINQLETYLYWQHQEERTRAETEALCAALPWLGPDERDEVARHYLTARRDLTETMRQHIACRIPQIRSEYETRYHQLRVRTVAGAAGAVPAICLAVELLRL</sequence>
<dbReference type="OrthoDB" id="3855296at2"/>
<proteinExistence type="predicted"/>
<dbReference type="EMBL" id="WEGJ01000020">
    <property type="protein sequence ID" value="MQY14327.1"/>
    <property type="molecule type" value="Genomic_DNA"/>
</dbReference>
<dbReference type="AlphaFoldDB" id="A0A7K0CLG6"/>
<gene>
    <name evidence="1" type="ORF">SRB5_44910</name>
</gene>
<protein>
    <submittedName>
        <fullName evidence="1">Uncharacterized protein</fullName>
    </submittedName>
</protein>
<organism evidence="1 2">
    <name type="scientific">Streptomyces smaragdinus</name>
    <dbReference type="NCBI Taxonomy" id="2585196"/>
    <lineage>
        <taxon>Bacteria</taxon>
        <taxon>Bacillati</taxon>
        <taxon>Actinomycetota</taxon>
        <taxon>Actinomycetes</taxon>
        <taxon>Kitasatosporales</taxon>
        <taxon>Streptomycetaceae</taxon>
        <taxon>Streptomyces</taxon>
    </lineage>
</organism>
<accession>A0A7K0CLG6</accession>
<evidence type="ECO:0000313" key="2">
    <source>
        <dbReference type="Proteomes" id="UP000466345"/>
    </source>
</evidence>
<dbReference type="RefSeq" id="WP_153454900.1">
    <property type="nucleotide sequence ID" value="NZ_WEGJ01000020.1"/>
</dbReference>
<comment type="caution">
    <text evidence="1">The sequence shown here is derived from an EMBL/GenBank/DDBJ whole genome shotgun (WGS) entry which is preliminary data.</text>
</comment>
<dbReference type="Proteomes" id="UP000466345">
    <property type="component" value="Unassembled WGS sequence"/>
</dbReference>
<reference evidence="1 2" key="1">
    <citation type="submission" date="2019-10" db="EMBL/GenBank/DDBJ databases">
        <title>Streptomyces smaragdinus sp. nov. and Streptomyces fabii sp. nov., isolated from the gut of fungus growing-termite Macrotermes natalensis.</title>
        <authorList>
            <person name="Schwitalla J."/>
            <person name="Benndorf R."/>
            <person name="Martin K."/>
            <person name="De Beer W."/>
            <person name="Kaster A.-K."/>
            <person name="Vollmers J."/>
            <person name="Poulsen M."/>
            <person name="Beemelmanns C."/>
        </authorList>
    </citation>
    <scope>NUCLEOTIDE SEQUENCE [LARGE SCALE GENOMIC DNA]</scope>
    <source>
        <strain evidence="1 2">RB5</strain>
    </source>
</reference>
<keyword evidence="2" id="KW-1185">Reference proteome</keyword>
<name>A0A7K0CLG6_9ACTN</name>